<sequence>MRLSRHPLASLAFTALLISGCGALLGLDDFTDAAAPGAGGTTPCEAGDVRACYEGESETEGIGLCAPGKQTCDQDGRWGGCEGQVLPEEEDCDRRGDEDCDGVGCSDVVWARVFEAGSEQWATSVAVSPKGDRIAVAGIYLGASNFGTDATTVLPEHPSGGAFLAVFDGEGNHVYSHGLPISGDIWPVVAVDAESNVLFATSYTGTVNLGGEDLPSSGDSDLLIAKLRANGGHVWSKQFGGPETREADALDIAMAQNGDPVLTGLFRGMVSFGGPTLETAGISDGDGFLVRLRGEDGGHVYSIRIGDRAGRTPGYQLGKGVGVDAMGRVVAAGIFMNSVDFGTDYVHDSRSMGTSGWVAQYDAEGMLLWNTVFGYREDSTVDVSGVDVDPAGNAGILGLFSGRVTFRGTGSVDVTRETTGVDDVDIFVLRLSATGAHSWSKQIGDANDQSWNVPLQGVALDSEGEVVVAGAFRGKVDFGGGELTADETDWFIAKFDASGTHRWSHRYGSAAVSQGVTSAAILAETREVVVAGMSDGALDLMAPPLRMDSRSVVMARLSP</sequence>
<feature type="signal peptide" evidence="1">
    <location>
        <begin position="1"/>
        <end position="26"/>
    </location>
</feature>
<proteinExistence type="predicted"/>
<dbReference type="PANTHER" id="PTHR42754">
    <property type="entry name" value="ENDOGLUCANASE"/>
    <property type="match status" value="1"/>
</dbReference>
<dbReference type="PANTHER" id="PTHR42754:SF1">
    <property type="entry name" value="LIPOPROTEIN"/>
    <property type="match status" value="1"/>
</dbReference>
<evidence type="ECO:0000313" key="3">
    <source>
        <dbReference type="Proteomes" id="UP000238348"/>
    </source>
</evidence>
<dbReference type="Proteomes" id="UP000238348">
    <property type="component" value="Chromosome"/>
</dbReference>
<accession>A0A2L0EJH2</accession>
<protein>
    <recommendedName>
        <fullName evidence="4">Secreted protein</fullName>
    </recommendedName>
</protein>
<feature type="chain" id="PRO_5014739757" description="Secreted protein" evidence="1">
    <location>
        <begin position="27"/>
        <end position="559"/>
    </location>
</feature>
<evidence type="ECO:0000313" key="2">
    <source>
        <dbReference type="EMBL" id="AUX39443.1"/>
    </source>
</evidence>
<dbReference type="AlphaFoldDB" id="A0A2L0EJH2"/>
<reference evidence="2 3" key="1">
    <citation type="submission" date="2015-09" db="EMBL/GenBank/DDBJ databases">
        <title>Sorangium comparison.</title>
        <authorList>
            <person name="Zaburannyi N."/>
            <person name="Bunk B."/>
            <person name="Overmann J."/>
            <person name="Mueller R."/>
        </authorList>
    </citation>
    <scope>NUCLEOTIDE SEQUENCE [LARGE SCALE GENOMIC DNA]</scope>
    <source>
        <strain evidence="2 3">So ce26</strain>
    </source>
</reference>
<keyword evidence="1" id="KW-0732">Signal</keyword>
<name>A0A2L0EJH2_SORCE</name>
<dbReference type="EMBL" id="CP012673">
    <property type="protein sequence ID" value="AUX39443.1"/>
    <property type="molecule type" value="Genomic_DNA"/>
</dbReference>
<gene>
    <name evidence="2" type="ORF">SOCE26_008350</name>
</gene>
<organism evidence="2 3">
    <name type="scientific">Sorangium cellulosum</name>
    <name type="common">Polyangium cellulosum</name>
    <dbReference type="NCBI Taxonomy" id="56"/>
    <lineage>
        <taxon>Bacteria</taxon>
        <taxon>Pseudomonadati</taxon>
        <taxon>Myxococcota</taxon>
        <taxon>Polyangia</taxon>
        <taxon>Polyangiales</taxon>
        <taxon>Polyangiaceae</taxon>
        <taxon>Sorangium</taxon>
    </lineage>
</organism>
<evidence type="ECO:0000256" key="1">
    <source>
        <dbReference type="SAM" id="SignalP"/>
    </source>
</evidence>
<evidence type="ECO:0008006" key="4">
    <source>
        <dbReference type="Google" id="ProtNLM"/>
    </source>
</evidence>
<dbReference type="PROSITE" id="PS51257">
    <property type="entry name" value="PROKAR_LIPOPROTEIN"/>
    <property type="match status" value="1"/>
</dbReference>